<gene>
    <name evidence="5" type="ORF">SteCoe_34094</name>
</gene>
<sequence length="143" mass="16007">MPKRSSCSSSSSSSCSGSSSSPSRSPTPESRVLRVTNLTGNVNRNHLYEIFENYGIIKSVELAEKQGKEGKLKRGYAYVEMSHRADAGNAKKAMDGGWIDGNIIGVTFYRSSGRERRNDRRSRSPHRRRKRRNTSKYSSGSRN</sequence>
<feature type="compositionally biased region" description="Low complexity" evidence="3">
    <location>
        <begin position="1"/>
        <end position="26"/>
    </location>
</feature>
<dbReference type="Gene3D" id="3.30.70.330">
    <property type="match status" value="1"/>
</dbReference>
<proteinExistence type="predicted"/>
<keyword evidence="1 2" id="KW-0694">RNA-binding</keyword>
<accession>A0A1R2AVG4</accession>
<evidence type="ECO:0000313" key="5">
    <source>
        <dbReference type="EMBL" id="OMJ68442.1"/>
    </source>
</evidence>
<dbReference type="AlphaFoldDB" id="A0A1R2AVG4"/>
<feature type="region of interest" description="Disordered" evidence="3">
    <location>
        <begin position="1"/>
        <end position="30"/>
    </location>
</feature>
<dbReference type="GO" id="GO:0061574">
    <property type="term" value="C:ASAP complex"/>
    <property type="evidence" value="ECO:0007669"/>
    <property type="project" value="TreeGrafter"/>
</dbReference>
<dbReference type="InterPro" id="IPR000504">
    <property type="entry name" value="RRM_dom"/>
</dbReference>
<dbReference type="GO" id="GO:0000398">
    <property type="term" value="P:mRNA splicing, via spliceosome"/>
    <property type="evidence" value="ECO:0007669"/>
    <property type="project" value="TreeGrafter"/>
</dbReference>
<organism evidence="5 6">
    <name type="scientific">Stentor coeruleus</name>
    <dbReference type="NCBI Taxonomy" id="5963"/>
    <lineage>
        <taxon>Eukaryota</taxon>
        <taxon>Sar</taxon>
        <taxon>Alveolata</taxon>
        <taxon>Ciliophora</taxon>
        <taxon>Postciliodesmatophora</taxon>
        <taxon>Heterotrichea</taxon>
        <taxon>Heterotrichida</taxon>
        <taxon>Stentoridae</taxon>
        <taxon>Stentor</taxon>
    </lineage>
</organism>
<dbReference type="Proteomes" id="UP000187209">
    <property type="component" value="Unassembled WGS sequence"/>
</dbReference>
<dbReference type="PANTHER" id="PTHR15481">
    <property type="entry name" value="RIBONUCLEIC ACID BINDING PROTEIN S1"/>
    <property type="match status" value="1"/>
</dbReference>
<dbReference type="GO" id="GO:0005737">
    <property type="term" value="C:cytoplasm"/>
    <property type="evidence" value="ECO:0007669"/>
    <property type="project" value="TreeGrafter"/>
</dbReference>
<dbReference type="PROSITE" id="PS51257">
    <property type="entry name" value="PROKAR_LIPOPROTEIN"/>
    <property type="match status" value="1"/>
</dbReference>
<dbReference type="OrthoDB" id="252020at2759"/>
<reference evidence="5 6" key="1">
    <citation type="submission" date="2016-11" db="EMBL/GenBank/DDBJ databases">
        <title>The macronuclear genome of Stentor coeruleus: a giant cell with tiny introns.</title>
        <authorList>
            <person name="Slabodnick M."/>
            <person name="Ruby J.G."/>
            <person name="Reiff S.B."/>
            <person name="Swart E.C."/>
            <person name="Gosai S."/>
            <person name="Prabakaran S."/>
            <person name="Witkowska E."/>
            <person name="Larue G.E."/>
            <person name="Fisher S."/>
            <person name="Freeman R.M."/>
            <person name="Gunawardena J."/>
            <person name="Chu W."/>
            <person name="Stover N.A."/>
            <person name="Gregory B.D."/>
            <person name="Nowacki M."/>
            <person name="Derisi J."/>
            <person name="Roy S.W."/>
            <person name="Marshall W.F."/>
            <person name="Sood P."/>
        </authorList>
    </citation>
    <scope>NUCLEOTIDE SEQUENCE [LARGE SCALE GENOMIC DNA]</scope>
    <source>
        <strain evidence="5">WM001</strain>
    </source>
</reference>
<dbReference type="GO" id="GO:0005654">
    <property type="term" value="C:nucleoplasm"/>
    <property type="evidence" value="ECO:0007669"/>
    <property type="project" value="TreeGrafter"/>
</dbReference>
<dbReference type="PANTHER" id="PTHR15481:SF0">
    <property type="entry name" value="LD23870P-RELATED"/>
    <property type="match status" value="1"/>
</dbReference>
<evidence type="ECO:0000256" key="3">
    <source>
        <dbReference type="SAM" id="MobiDB-lite"/>
    </source>
</evidence>
<dbReference type="SUPFAM" id="SSF54928">
    <property type="entry name" value="RNA-binding domain, RBD"/>
    <property type="match status" value="1"/>
</dbReference>
<feature type="domain" description="RRM" evidence="4">
    <location>
        <begin position="31"/>
        <end position="111"/>
    </location>
</feature>
<dbReference type="Pfam" id="PF00076">
    <property type="entry name" value="RRM_1"/>
    <property type="match status" value="1"/>
</dbReference>
<protein>
    <recommendedName>
        <fullName evidence="4">RRM domain-containing protein</fullName>
    </recommendedName>
</protein>
<evidence type="ECO:0000259" key="4">
    <source>
        <dbReference type="PROSITE" id="PS50102"/>
    </source>
</evidence>
<dbReference type="InterPro" id="IPR012677">
    <property type="entry name" value="Nucleotide-bd_a/b_plait_sf"/>
</dbReference>
<evidence type="ECO:0000256" key="1">
    <source>
        <dbReference type="ARBA" id="ARBA00022884"/>
    </source>
</evidence>
<dbReference type="SMART" id="SM00360">
    <property type="entry name" value="RRM"/>
    <property type="match status" value="1"/>
</dbReference>
<feature type="region of interest" description="Disordered" evidence="3">
    <location>
        <begin position="112"/>
        <end position="143"/>
    </location>
</feature>
<comment type="caution">
    <text evidence="5">The sequence shown here is derived from an EMBL/GenBank/DDBJ whole genome shotgun (WGS) entry which is preliminary data.</text>
</comment>
<name>A0A1R2AVG4_9CILI</name>
<evidence type="ECO:0000256" key="2">
    <source>
        <dbReference type="PROSITE-ProRule" id="PRU00176"/>
    </source>
</evidence>
<dbReference type="InterPro" id="IPR035979">
    <property type="entry name" value="RBD_domain_sf"/>
</dbReference>
<feature type="compositionally biased region" description="Basic and acidic residues" evidence="3">
    <location>
        <begin position="112"/>
        <end position="122"/>
    </location>
</feature>
<feature type="compositionally biased region" description="Basic residues" evidence="3">
    <location>
        <begin position="123"/>
        <end position="134"/>
    </location>
</feature>
<keyword evidence="6" id="KW-1185">Reference proteome</keyword>
<evidence type="ECO:0000313" key="6">
    <source>
        <dbReference type="Proteomes" id="UP000187209"/>
    </source>
</evidence>
<dbReference type="PROSITE" id="PS50102">
    <property type="entry name" value="RRM"/>
    <property type="match status" value="1"/>
</dbReference>
<dbReference type="GO" id="GO:0003723">
    <property type="term" value="F:RNA binding"/>
    <property type="evidence" value="ECO:0007669"/>
    <property type="project" value="UniProtKB-UniRule"/>
</dbReference>
<dbReference type="EMBL" id="MPUH01001330">
    <property type="protein sequence ID" value="OMJ68442.1"/>
    <property type="molecule type" value="Genomic_DNA"/>
</dbReference>